<keyword evidence="2" id="KW-1185">Reference proteome</keyword>
<evidence type="ECO:0000313" key="2">
    <source>
        <dbReference type="Proteomes" id="UP000016930"/>
    </source>
</evidence>
<accession>M2RLM2</accession>
<dbReference type="EMBL" id="KB445793">
    <property type="protein sequence ID" value="EMD39761.1"/>
    <property type="molecule type" value="Genomic_DNA"/>
</dbReference>
<reference evidence="1 2" key="1">
    <citation type="journal article" date="2012" name="Proc. Natl. Acad. Sci. U.S.A.">
        <title>Comparative genomics of Ceriporiopsis subvermispora and Phanerochaete chrysosporium provide insight into selective ligninolysis.</title>
        <authorList>
            <person name="Fernandez-Fueyo E."/>
            <person name="Ruiz-Duenas F.J."/>
            <person name="Ferreira P."/>
            <person name="Floudas D."/>
            <person name="Hibbett D.S."/>
            <person name="Canessa P."/>
            <person name="Larrondo L.F."/>
            <person name="James T.Y."/>
            <person name="Seelenfreund D."/>
            <person name="Lobos S."/>
            <person name="Polanco R."/>
            <person name="Tello M."/>
            <person name="Honda Y."/>
            <person name="Watanabe T."/>
            <person name="Watanabe T."/>
            <person name="Ryu J.S."/>
            <person name="Kubicek C.P."/>
            <person name="Schmoll M."/>
            <person name="Gaskell J."/>
            <person name="Hammel K.E."/>
            <person name="St John F.J."/>
            <person name="Vanden Wymelenberg A."/>
            <person name="Sabat G."/>
            <person name="Splinter BonDurant S."/>
            <person name="Syed K."/>
            <person name="Yadav J.S."/>
            <person name="Doddapaneni H."/>
            <person name="Subramanian V."/>
            <person name="Lavin J.L."/>
            <person name="Oguiza J.A."/>
            <person name="Perez G."/>
            <person name="Pisabarro A.G."/>
            <person name="Ramirez L."/>
            <person name="Santoyo F."/>
            <person name="Master E."/>
            <person name="Coutinho P.M."/>
            <person name="Henrissat B."/>
            <person name="Lombard V."/>
            <person name="Magnuson J.K."/>
            <person name="Kuees U."/>
            <person name="Hori C."/>
            <person name="Igarashi K."/>
            <person name="Samejima M."/>
            <person name="Held B.W."/>
            <person name="Barry K.W."/>
            <person name="LaButti K.M."/>
            <person name="Lapidus A."/>
            <person name="Lindquist E.A."/>
            <person name="Lucas S.M."/>
            <person name="Riley R."/>
            <person name="Salamov A.A."/>
            <person name="Hoffmeister D."/>
            <person name="Schwenk D."/>
            <person name="Hadar Y."/>
            <person name="Yarden O."/>
            <person name="de Vries R.P."/>
            <person name="Wiebenga A."/>
            <person name="Stenlid J."/>
            <person name="Eastwood D."/>
            <person name="Grigoriev I.V."/>
            <person name="Berka R.M."/>
            <person name="Blanchette R.A."/>
            <person name="Kersten P."/>
            <person name="Martinez A.T."/>
            <person name="Vicuna R."/>
            <person name="Cullen D."/>
        </authorList>
    </citation>
    <scope>NUCLEOTIDE SEQUENCE [LARGE SCALE GENOMIC DNA]</scope>
    <source>
        <strain evidence="1 2">B</strain>
    </source>
</reference>
<evidence type="ECO:0000313" key="1">
    <source>
        <dbReference type="EMBL" id="EMD39761.1"/>
    </source>
</evidence>
<dbReference type="Proteomes" id="UP000016930">
    <property type="component" value="Unassembled WGS sequence"/>
</dbReference>
<name>M2RLM2_CERS8</name>
<dbReference type="AlphaFoldDB" id="M2RLM2"/>
<protein>
    <submittedName>
        <fullName evidence="1">Uncharacterized protein</fullName>
    </submittedName>
</protein>
<proteinExistence type="predicted"/>
<gene>
    <name evidence="1" type="ORF">CERSUDRAFT_71624</name>
</gene>
<dbReference type="HOGENOM" id="CLU_1786611_0_0_1"/>
<organism evidence="1 2">
    <name type="scientific">Ceriporiopsis subvermispora (strain B)</name>
    <name type="common">White-rot fungus</name>
    <name type="synonym">Gelatoporia subvermispora</name>
    <dbReference type="NCBI Taxonomy" id="914234"/>
    <lineage>
        <taxon>Eukaryota</taxon>
        <taxon>Fungi</taxon>
        <taxon>Dikarya</taxon>
        <taxon>Basidiomycota</taxon>
        <taxon>Agaricomycotina</taxon>
        <taxon>Agaricomycetes</taxon>
        <taxon>Polyporales</taxon>
        <taxon>Gelatoporiaceae</taxon>
        <taxon>Gelatoporia</taxon>
    </lineage>
</organism>
<sequence length="145" mass="16089">MVRSNAQIGQCILSLRVQCREDGDDWLSPHVNLVPPVLARMPNIEEIELCGAYWRDPEVLHPSTRDIPDPLQRDALPHLYAVVFNIATASLPRLMTSLFSSRGAAGLRILHLGSASPIPARDPTWGWFDDAAPTLKYLGFTAYPT</sequence>